<comment type="caution">
    <text evidence="1">Lacks conserved residue(s) required for the propagation of feature annotation.</text>
</comment>
<dbReference type="SUPFAM" id="SSF49723">
    <property type="entry name" value="Lipase/lipooxygenase domain (PLAT/LH2 domain)"/>
    <property type="match status" value="5"/>
</dbReference>
<dbReference type="InterPro" id="IPR036392">
    <property type="entry name" value="PLAT/LH2_dom_sf"/>
</dbReference>
<feature type="region of interest" description="Disordered" evidence="2">
    <location>
        <begin position="1"/>
        <end position="57"/>
    </location>
</feature>
<feature type="domain" description="PLAT" evidence="3">
    <location>
        <begin position="464"/>
        <end position="579"/>
    </location>
</feature>
<evidence type="ECO:0000259" key="3">
    <source>
        <dbReference type="PROSITE" id="PS50095"/>
    </source>
</evidence>
<feature type="compositionally biased region" description="Basic and acidic residues" evidence="2">
    <location>
        <begin position="40"/>
        <end position="50"/>
    </location>
</feature>
<proteinExistence type="predicted"/>
<dbReference type="CDD" id="cd01756">
    <property type="entry name" value="PLAT_repeat"/>
    <property type="match status" value="3"/>
</dbReference>
<feature type="domain" description="PLAT" evidence="3">
    <location>
        <begin position="592"/>
        <end position="650"/>
    </location>
</feature>
<sequence length="650" mass="73185">MGSKDKKSKEEGKKKKKKEESDQEEDDDDSQKKKKKSKKGTVDSDDGGKKDKGKKKKKSKTVDYVEIYESELRNYEPDKVENYEDEYHKKKVYEVVTITGDVSGAGTDANVFITLLGDYGITPKLHLASKNRTAFERNKTDVFRIKTHNVGPLKKIRIEHDNTGLNASWFLDRVVVTDMNRPHLRFYFACNNWLSRTEGDSLFVRDLLGSLDPMEMPKYNKYIVSVFTADVKGSGTDADVFINIFGEIGDTGERRLDNDKNNFERGTEDKFTIEAPNLGRVRKITIGHNNKGSSAGWFVEKVIVDDLGNKAVYEFPIGRWLAIDEDDGKIQRDVLVGGSQPTGIVYNVQVVTGSNRGAGTNSKIHLIMHGSKGMKNSGKIFLEGGKFERGLTDIFNVEIAALLSPLSRVTIGHDNGGVVISCPFTGIEQTFPCSKWLDEDEGDGLIERELYEMVSLRQKRQKKHPWSLWIWTSDLAGSGTDASILLQIYGEKGKSDEMRLDNKTDNFEQGQLDKFMIELPDIGKLTKLRIWHEKRNPFAGWHLSRISLMKTLAKEKYKFPCERWLDTNEDDNEVVRELPATGDVVPEPLPLIKYRVVIYTGTVGGSGTDASVFLCLIGDNGDSGDRSLINCKNNVNKFEKGNVSRECVQL</sequence>
<dbReference type="AlphaFoldDB" id="A0A5A9P0E6"/>
<dbReference type="PROSITE" id="PS50095">
    <property type="entry name" value="PLAT"/>
    <property type="match status" value="5"/>
</dbReference>
<evidence type="ECO:0000313" key="5">
    <source>
        <dbReference type="Proteomes" id="UP000324632"/>
    </source>
</evidence>
<organism evidence="4 5">
    <name type="scientific">Triplophysa tibetana</name>
    <dbReference type="NCBI Taxonomy" id="1572043"/>
    <lineage>
        <taxon>Eukaryota</taxon>
        <taxon>Metazoa</taxon>
        <taxon>Chordata</taxon>
        <taxon>Craniata</taxon>
        <taxon>Vertebrata</taxon>
        <taxon>Euteleostomi</taxon>
        <taxon>Actinopterygii</taxon>
        <taxon>Neopterygii</taxon>
        <taxon>Teleostei</taxon>
        <taxon>Ostariophysi</taxon>
        <taxon>Cypriniformes</taxon>
        <taxon>Nemacheilidae</taxon>
        <taxon>Triplophysa</taxon>
    </lineage>
</organism>
<reference evidence="4 5" key="1">
    <citation type="journal article" date="2019" name="Mol. Ecol. Resour.">
        <title>Chromosome-level genome assembly of Triplophysa tibetana, a fish adapted to the harsh high-altitude environment of the Tibetan Plateau.</title>
        <authorList>
            <person name="Yang X."/>
            <person name="Liu H."/>
            <person name="Ma Z."/>
            <person name="Zou Y."/>
            <person name="Zou M."/>
            <person name="Mao Y."/>
            <person name="Li X."/>
            <person name="Wang H."/>
            <person name="Chen T."/>
            <person name="Wang W."/>
            <person name="Yang R."/>
        </authorList>
    </citation>
    <scope>NUCLEOTIDE SEQUENCE [LARGE SCALE GENOMIC DNA]</scope>
    <source>
        <strain evidence="4">TTIB1903HZAU</strain>
        <tissue evidence="4">Muscle</tissue>
    </source>
</reference>
<dbReference type="InterPro" id="IPR001024">
    <property type="entry name" value="PLAT/LH2_dom"/>
</dbReference>
<accession>A0A5A9P0E6</accession>
<dbReference type="PANTHER" id="PTHR45901:SF3">
    <property type="entry name" value="LIPOXYGENASE HOMOLOGY DOMAIN-CONTAINING PROTEIN 1"/>
    <property type="match status" value="1"/>
</dbReference>
<protein>
    <submittedName>
        <fullName evidence="4">Lipoxygenase-like proteiny domain-containing protein 1</fullName>
    </submittedName>
</protein>
<dbReference type="SMART" id="SM00308">
    <property type="entry name" value="LH2"/>
    <property type="match status" value="4"/>
</dbReference>
<evidence type="ECO:0000256" key="1">
    <source>
        <dbReference type="PROSITE-ProRule" id="PRU00152"/>
    </source>
</evidence>
<evidence type="ECO:0000313" key="4">
    <source>
        <dbReference type="EMBL" id="KAA0714489.1"/>
    </source>
</evidence>
<dbReference type="EMBL" id="SOYY01000012">
    <property type="protein sequence ID" value="KAA0714489.1"/>
    <property type="molecule type" value="Genomic_DNA"/>
</dbReference>
<name>A0A5A9P0E6_9TELE</name>
<dbReference type="Proteomes" id="UP000324632">
    <property type="component" value="Chromosome 12"/>
</dbReference>
<comment type="caution">
    <text evidence="4">The sequence shown here is derived from an EMBL/GenBank/DDBJ whole genome shotgun (WGS) entry which is preliminary data.</text>
</comment>
<feature type="domain" description="PLAT" evidence="3">
    <location>
        <begin position="344"/>
        <end position="468"/>
    </location>
</feature>
<feature type="domain" description="PLAT" evidence="3">
    <location>
        <begin position="91"/>
        <end position="208"/>
    </location>
</feature>
<dbReference type="InterPro" id="IPR052970">
    <property type="entry name" value="Inner_ear_hair_cell_LOXHD"/>
</dbReference>
<evidence type="ECO:0000256" key="2">
    <source>
        <dbReference type="SAM" id="MobiDB-lite"/>
    </source>
</evidence>
<dbReference type="Gene3D" id="2.60.60.20">
    <property type="entry name" value="PLAT/LH2 domain"/>
    <property type="match status" value="1"/>
</dbReference>
<feature type="domain" description="PLAT" evidence="3">
    <location>
        <begin position="220"/>
        <end position="335"/>
    </location>
</feature>
<keyword evidence="5" id="KW-1185">Reference proteome</keyword>
<dbReference type="PANTHER" id="PTHR45901">
    <property type="entry name" value="PROTEIN CBG12474"/>
    <property type="match status" value="1"/>
</dbReference>
<feature type="compositionally biased region" description="Basic and acidic residues" evidence="2">
    <location>
        <begin position="1"/>
        <end position="13"/>
    </location>
</feature>
<dbReference type="Pfam" id="PF01477">
    <property type="entry name" value="PLAT"/>
    <property type="match status" value="4"/>
</dbReference>
<gene>
    <name evidence="4" type="ORF">E1301_Tti022103</name>
</gene>
<dbReference type="Gene3D" id="2.40.180.10">
    <property type="entry name" value="Catalase core domain"/>
    <property type="match status" value="4"/>
</dbReference>